<evidence type="ECO:0000256" key="1">
    <source>
        <dbReference type="SAM" id="Phobius"/>
    </source>
</evidence>
<dbReference type="Proteomes" id="UP000298355">
    <property type="component" value="Unassembled WGS sequence"/>
</dbReference>
<sequence>MIHTLWDIPQAEVSAAVSSDAVKLLNLWLGETLNRMESNSMGHENPTAAQASIDAIIADRQKLASRTRAPAWSYPVLGIVTAAIVSSPAINDQGLRATVIAGACAVFVFMEYAYKKSTGLSTNRIPGPRSLLVLIGMAALVAGMLFVSALLATAGQHAWIVATAAIGFLTIFPGGLLYDRIYGAELRRGL</sequence>
<feature type="transmembrane region" description="Helical" evidence="1">
    <location>
        <begin position="130"/>
        <end position="152"/>
    </location>
</feature>
<name>A0ABY2JAG8_9MICO</name>
<proteinExistence type="predicted"/>
<keyword evidence="1" id="KW-0472">Membrane</keyword>
<evidence type="ECO:0000313" key="3">
    <source>
        <dbReference type="Proteomes" id="UP000298355"/>
    </source>
</evidence>
<keyword evidence="1" id="KW-1133">Transmembrane helix</keyword>
<protein>
    <submittedName>
        <fullName evidence="2">Uncharacterized protein</fullName>
    </submittedName>
</protein>
<evidence type="ECO:0000313" key="2">
    <source>
        <dbReference type="EMBL" id="TFD01948.1"/>
    </source>
</evidence>
<keyword evidence="3" id="KW-1185">Reference proteome</keyword>
<feature type="transmembrane region" description="Helical" evidence="1">
    <location>
        <begin position="71"/>
        <end position="90"/>
    </location>
</feature>
<accession>A0ABY2JAG8</accession>
<feature type="transmembrane region" description="Helical" evidence="1">
    <location>
        <begin position="96"/>
        <end position="114"/>
    </location>
</feature>
<dbReference type="RefSeq" id="WP_134361730.1">
    <property type="nucleotide sequence ID" value="NZ_SOGJ01000003.1"/>
</dbReference>
<organism evidence="2 3">
    <name type="scientific">Cryobacterium breve</name>
    <dbReference type="NCBI Taxonomy" id="1259258"/>
    <lineage>
        <taxon>Bacteria</taxon>
        <taxon>Bacillati</taxon>
        <taxon>Actinomycetota</taxon>
        <taxon>Actinomycetes</taxon>
        <taxon>Micrococcales</taxon>
        <taxon>Microbacteriaceae</taxon>
        <taxon>Cryobacterium</taxon>
    </lineage>
</organism>
<keyword evidence="1" id="KW-0812">Transmembrane</keyword>
<dbReference type="EMBL" id="SOGJ01000003">
    <property type="protein sequence ID" value="TFD01948.1"/>
    <property type="molecule type" value="Genomic_DNA"/>
</dbReference>
<reference evidence="2 3" key="1">
    <citation type="submission" date="2019-03" db="EMBL/GenBank/DDBJ databases">
        <title>Genomics of glacier-inhabiting Cryobacterium strains.</title>
        <authorList>
            <person name="Liu Q."/>
            <person name="Xin Y.-H."/>
        </authorList>
    </citation>
    <scope>NUCLEOTIDE SEQUENCE [LARGE SCALE GENOMIC DNA]</scope>
    <source>
        <strain evidence="2 3">TMT4-23</strain>
    </source>
</reference>
<feature type="transmembrane region" description="Helical" evidence="1">
    <location>
        <begin position="158"/>
        <end position="178"/>
    </location>
</feature>
<comment type="caution">
    <text evidence="2">The sequence shown here is derived from an EMBL/GenBank/DDBJ whole genome shotgun (WGS) entry which is preliminary data.</text>
</comment>
<gene>
    <name evidence="2" type="ORF">E3O65_00130</name>
</gene>